<evidence type="ECO:0000313" key="1">
    <source>
        <dbReference type="EMBL" id="URE43578.1"/>
    </source>
</evidence>
<evidence type="ECO:0000313" key="2">
    <source>
        <dbReference type="Proteomes" id="UP001055439"/>
    </source>
</evidence>
<organism evidence="1 2">
    <name type="scientific">Musa troglodytarum</name>
    <name type="common">fe'i banana</name>
    <dbReference type="NCBI Taxonomy" id="320322"/>
    <lineage>
        <taxon>Eukaryota</taxon>
        <taxon>Viridiplantae</taxon>
        <taxon>Streptophyta</taxon>
        <taxon>Embryophyta</taxon>
        <taxon>Tracheophyta</taxon>
        <taxon>Spermatophyta</taxon>
        <taxon>Magnoliopsida</taxon>
        <taxon>Liliopsida</taxon>
        <taxon>Zingiberales</taxon>
        <taxon>Musaceae</taxon>
        <taxon>Musa</taxon>
    </lineage>
</organism>
<protein>
    <submittedName>
        <fullName evidence="1">Uncharacterized protein</fullName>
    </submittedName>
</protein>
<proteinExistence type="predicted"/>
<name>A0A9E7IA00_9LILI</name>
<accession>A0A9E7IA00</accession>
<keyword evidence="2" id="KW-1185">Reference proteome</keyword>
<gene>
    <name evidence="1" type="ORF">MUK42_07548</name>
</gene>
<sequence length="156" mass="18249">MSESRAETFDFQLQTCLSMIMAIKSNANSHGWLHLSMSPHLPSPQSPMGHQTWKNVALDLVHDFLSPMKPEHLQCQPTATMHLTLKSSIRFHEHSPNSMLLTTFYMQWKEKGHGQQSLYRRKQHRNMKLLQCNRKVAVESQMEGKKKKQQQQQPWI</sequence>
<reference evidence="1" key="1">
    <citation type="submission" date="2022-05" db="EMBL/GenBank/DDBJ databases">
        <title>The Musa troglodytarum L. genome provides insights into the mechanism of non-climacteric behaviour and enrichment of carotenoids.</title>
        <authorList>
            <person name="Wang J."/>
        </authorList>
    </citation>
    <scope>NUCLEOTIDE SEQUENCE</scope>
    <source>
        <tissue evidence="1">Leaf</tissue>
    </source>
</reference>
<dbReference type="EMBL" id="CP097511">
    <property type="protein sequence ID" value="URE43578.1"/>
    <property type="molecule type" value="Genomic_DNA"/>
</dbReference>
<dbReference type="Proteomes" id="UP001055439">
    <property type="component" value="Chromosome 9"/>
</dbReference>
<dbReference type="AlphaFoldDB" id="A0A9E7IA00"/>